<reference evidence="2" key="3">
    <citation type="submission" date="2015-04" db="UniProtKB">
        <authorList>
            <consortium name="EnsemblPlants"/>
        </authorList>
    </citation>
    <scope>IDENTIFICATION</scope>
    <source>
        <strain evidence="2">cv. Jemalong A17</strain>
    </source>
</reference>
<keyword evidence="3" id="KW-1185">Reference proteome</keyword>
<protein>
    <recommendedName>
        <fullName evidence="4">Reverse transcriptase zinc-binding domain-containing protein</fullName>
    </recommendedName>
</protein>
<evidence type="ECO:0008006" key="4">
    <source>
        <dbReference type="Google" id="ProtNLM"/>
    </source>
</evidence>
<dbReference type="HOGENOM" id="CLU_1654764_0_0_1"/>
<dbReference type="EnsemblPlants" id="KEH34323">
    <property type="protein sequence ID" value="KEH34323"/>
    <property type="gene ID" value="MTR_3g464640"/>
</dbReference>
<gene>
    <name evidence="1" type="ordered locus">MTR_3g464640</name>
</gene>
<evidence type="ECO:0000313" key="2">
    <source>
        <dbReference type="EnsemblPlants" id="KEH34323"/>
    </source>
</evidence>
<organism evidence="1 3">
    <name type="scientific">Medicago truncatula</name>
    <name type="common">Barrel medic</name>
    <name type="synonym">Medicago tribuloides</name>
    <dbReference type="NCBI Taxonomy" id="3880"/>
    <lineage>
        <taxon>Eukaryota</taxon>
        <taxon>Viridiplantae</taxon>
        <taxon>Streptophyta</taxon>
        <taxon>Embryophyta</taxon>
        <taxon>Tracheophyta</taxon>
        <taxon>Spermatophyta</taxon>
        <taxon>Magnoliopsida</taxon>
        <taxon>eudicotyledons</taxon>
        <taxon>Gunneridae</taxon>
        <taxon>Pentapetalae</taxon>
        <taxon>rosids</taxon>
        <taxon>fabids</taxon>
        <taxon>Fabales</taxon>
        <taxon>Fabaceae</taxon>
        <taxon>Papilionoideae</taxon>
        <taxon>50 kb inversion clade</taxon>
        <taxon>NPAAA clade</taxon>
        <taxon>Hologalegina</taxon>
        <taxon>IRL clade</taxon>
        <taxon>Trifolieae</taxon>
        <taxon>Medicago</taxon>
    </lineage>
</organism>
<name>A0A072UYZ6_MEDTR</name>
<dbReference type="Proteomes" id="UP000002051">
    <property type="component" value="Chromosome 3"/>
</dbReference>
<sequence length="160" mass="19076">MILPLKGVVKIERYVVRFQPSIYLEFNLLKKFCKFEEVGCGAGCGRDESVSHLFIHCERYGVLWRHLRLWIGVSGVEPYDISEHLYQFIHITGNSRKRRSFLQLVWILCVWVVWNDRNDIIFNRVVIHVHPYMTIYLLNPHKILTCGKEKGEEMKEKIWL</sequence>
<dbReference type="EMBL" id="CM001219">
    <property type="protein sequence ID" value="KEH34323.1"/>
    <property type="molecule type" value="Genomic_DNA"/>
</dbReference>
<evidence type="ECO:0000313" key="1">
    <source>
        <dbReference type="EMBL" id="KEH34323.1"/>
    </source>
</evidence>
<reference evidence="1 3" key="1">
    <citation type="journal article" date="2011" name="Nature">
        <title>The Medicago genome provides insight into the evolution of rhizobial symbioses.</title>
        <authorList>
            <person name="Young N.D."/>
            <person name="Debelle F."/>
            <person name="Oldroyd G.E."/>
            <person name="Geurts R."/>
            <person name="Cannon S.B."/>
            <person name="Udvardi M.K."/>
            <person name="Benedito V.A."/>
            <person name="Mayer K.F."/>
            <person name="Gouzy J."/>
            <person name="Schoof H."/>
            <person name="Van de Peer Y."/>
            <person name="Proost S."/>
            <person name="Cook D.R."/>
            <person name="Meyers B.C."/>
            <person name="Spannagl M."/>
            <person name="Cheung F."/>
            <person name="De Mita S."/>
            <person name="Krishnakumar V."/>
            <person name="Gundlach H."/>
            <person name="Zhou S."/>
            <person name="Mudge J."/>
            <person name="Bharti A.K."/>
            <person name="Murray J.D."/>
            <person name="Naoumkina M.A."/>
            <person name="Rosen B."/>
            <person name="Silverstein K.A."/>
            <person name="Tang H."/>
            <person name="Rombauts S."/>
            <person name="Zhao P.X."/>
            <person name="Zhou P."/>
            <person name="Barbe V."/>
            <person name="Bardou P."/>
            <person name="Bechner M."/>
            <person name="Bellec A."/>
            <person name="Berger A."/>
            <person name="Berges H."/>
            <person name="Bidwell S."/>
            <person name="Bisseling T."/>
            <person name="Choisne N."/>
            <person name="Couloux A."/>
            <person name="Denny R."/>
            <person name="Deshpande S."/>
            <person name="Dai X."/>
            <person name="Doyle J.J."/>
            <person name="Dudez A.M."/>
            <person name="Farmer A.D."/>
            <person name="Fouteau S."/>
            <person name="Franken C."/>
            <person name="Gibelin C."/>
            <person name="Gish J."/>
            <person name="Goldstein S."/>
            <person name="Gonzalez A.J."/>
            <person name="Green P.J."/>
            <person name="Hallab A."/>
            <person name="Hartog M."/>
            <person name="Hua A."/>
            <person name="Humphray S.J."/>
            <person name="Jeong D.H."/>
            <person name="Jing Y."/>
            <person name="Jocker A."/>
            <person name="Kenton S.M."/>
            <person name="Kim D.J."/>
            <person name="Klee K."/>
            <person name="Lai H."/>
            <person name="Lang C."/>
            <person name="Lin S."/>
            <person name="Macmil S.L."/>
            <person name="Magdelenat G."/>
            <person name="Matthews L."/>
            <person name="McCorrison J."/>
            <person name="Monaghan E.L."/>
            <person name="Mun J.H."/>
            <person name="Najar F.Z."/>
            <person name="Nicholson C."/>
            <person name="Noirot C."/>
            <person name="O'Bleness M."/>
            <person name="Paule C.R."/>
            <person name="Poulain J."/>
            <person name="Prion F."/>
            <person name="Qin B."/>
            <person name="Qu C."/>
            <person name="Retzel E.F."/>
            <person name="Riddle C."/>
            <person name="Sallet E."/>
            <person name="Samain S."/>
            <person name="Samson N."/>
            <person name="Sanders I."/>
            <person name="Saurat O."/>
            <person name="Scarpelli C."/>
            <person name="Schiex T."/>
            <person name="Segurens B."/>
            <person name="Severin A.J."/>
            <person name="Sherrier D.J."/>
            <person name="Shi R."/>
            <person name="Sims S."/>
            <person name="Singer S.R."/>
            <person name="Sinharoy S."/>
            <person name="Sterck L."/>
            <person name="Viollet A."/>
            <person name="Wang B.B."/>
            <person name="Wang K."/>
            <person name="Wang M."/>
            <person name="Wang X."/>
            <person name="Warfsmann J."/>
            <person name="Weissenbach J."/>
            <person name="White D.D."/>
            <person name="White J.D."/>
            <person name="Wiley G.B."/>
            <person name="Wincker P."/>
            <person name="Xing Y."/>
            <person name="Yang L."/>
            <person name="Yao Z."/>
            <person name="Ying F."/>
            <person name="Zhai J."/>
            <person name="Zhou L."/>
            <person name="Zuber A."/>
            <person name="Denarie J."/>
            <person name="Dixon R.A."/>
            <person name="May G.D."/>
            <person name="Schwartz D.C."/>
            <person name="Rogers J."/>
            <person name="Quetier F."/>
            <person name="Town C.D."/>
            <person name="Roe B.A."/>
        </authorList>
    </citation>
    <scope>NUCLEOTIDE SEQUENCE [LARGE SCALE GENOMIC DNA]</scope>
    <source>
        <strain evidence="1">A17</strain>
        <strain evidence="2 3">cv. Jemalong A17</strain>
    </source>
</reference>
<evidence type="ECO:0000313" key="3">
    <source>
        <dbReference type="Proteomes" id="UP000002051"/>
    </source>
</evidence>
<dbReference type="AlphaFoldDB" id="A0A072UYZ6"/>
<proteinExistence type="predicted"/>
<accession>A0A072UYZ6</accession>
<reference evidence="1 3" key="2">
    <citation type="journal article" date="2014" name="BMC Genomics">
        <title>An improved genome release (version Mt4.0) for the model legume Medicago truncatula.</title>
        <authorList>
            <person name="Tang H."/>
            <person name="Krishnakumar V."/>
            <person name="Bidwell S."/>
            <person name="Rosen B."/>
            <person name="Chan A."/>
            <person name="Zhou S."/>
            <person name="Gentzbittel L."/>
            <person name="Childs K.L."/>
            <person name="Yandell M."/>
            <person name="Gundlach H."/>
            <person name="Mayer K.F."/>
            <person name="Schwartz D.C."/>
            <person name="Town C.D."/>
        </authorList>
    </citation>
    <scope>GENOME REANNOTATION</scope>
    <source>
        <strain evidence="1">A17</strain>
        <strain evidence="2 3">cv. Jemalong A17</strain>
    </source>
</reference>